<sequence length="139" mass="15807">MSIRYLLDTNILSESTRPIPDPKVMQHLQQKRHHVATASVVWHELMFGCQRLPLSRRRSQLETYFQDLLLSGLVILPYTQAAAEWHATERVRLTAIGQSPAFADGMIAATAHQHGLILVTRNVDDFSGFLGLQIENWFV</sequence>
<evidence type="ECO:0000256" key="7">
    <source>
        <dbReference type="ARBA" id="ARBA00038093"/>
    </source>
</evidence>
<accession>A0A1Y1Q918</accession>
<dbReference type="AlphaFoldDB" id="A0A1Y1Q918"/>
<evidence type="ECO:0000256" key="5">
    <source>
        <dbReference type="ARBA" id="ARBA00022801"/>
    </source>
</evidence>
<organism evidence="9 10">
    <name type="scientific">Thiothrix lacustris</name>
    <dbReference type="NCBI Taxonomy" id="525917"/>
    <lineage>
        <taxon>Bacteria</taxon>
        <taxon>Pseudomonadati</taxon>
        <taxon>Pseudomonadota</taxon>
        <taxon>Gammaproteobacteria</taxon>
        <taxon>Thiotrichales</taxon>
        <taxon>Thiotrichaceae</taxon>
        <taxon>Thiothrix</taxon>
    </lineage>
</organism>
<proteinExistence type="inferred from homology"/>
<keyword evidence="2" id="KW-1277">Toxin-antitoxin system</keyword>
<dbReference type="Proteomes" id="UP000192491">
    <property type="component" value="Unassembled WGS sequence"/>
</dbReference>
<evidence type="ECO:0000313" key="10">
    <source>
        <dbReference type="Proteomes" id="UP000192491"/>
    </source>
</evidence>
<evidence type="ECO:0000256" key="1">
    <source>
        <dbReference type="ARBA" id="ARBA00001946"/>
    </source>
</evidence>
<evidence type="ECO:0000256" key="2">
    <source>
        <dbReference type="ARBA" id="ARBA00022649"/>
    </source>
</evidence>
<dbReference type="InterPro" id="IPR002716">
    <property type="entry name" value="PIN_dom"/>
</dbReference>
<protein>
    <submittedName>
        <fullName evidence="9">VapC toxin family PIN domain ribonuclease</fullName>
    </submittedName>
</protein>
<dbReference type="PANTHER" id="PTHR33653">
    <property type="entry name" value="RIBONUCLEASE VAPC2"/>
    <property type="match status" value="1"/>
</dbReference>
<dbReference type="GO" id="GO:0004518">
    <property type="term" value="F:nuclease activity"/>
    <property type="evidence" value="ECO:0007669"/>
    <property type="project" value="UniProtKB-KW"/>
</dbReference>
<dbReference type="InterPro" id="IPR029060">
    <property type="entry name" value="PIN-like_dom_sf"/>
</dbReference>
<feature type="domain" description="PIN" evidence="8">
    <location>
        <begin position="5"/>
        <end position="124"/>
    </location>
</feature>
<keyword evidence="5" id="KW-0378">Hydrolase</keyword>
<name>A0A1Y1Q918_9GAMM</name>
<evidence type="ECO:0000256" key="6">
    <source>
        <dbReference type="ARBA" id="ARBA00022842"/>
    </source>
</evidence>
<dbReference type="InterPro" id="IPR050556">
    <property type="entry name" value="Type_II_TA_system_RNase"/>
</dbReference>
<dbReference type="PANTHER" id="PTHR33653:SF1">
    <property type="entry name" value="RIBONUCLEASE VAPC2"/>
    <property type="match status" value="1"/>
</dbReference>
<keyword evidence="3" id="KW-0540">Nuclease</keyword>
<evidence type="ECO:0000256" key="4">
    <source>
        <dbReference type="ARBA" id="ARBA00022723"/>
    </source>
</evidence>
<dbReference type="GO" id="GO:0046872">
    <property type="term" value="F:metal ion binding"/>
    <property type="evidence" value="ECO:0007669"/>
    <property type="project" value="UniProtKB-KW"/>
</dbReference>
<evidence type="ECO:0000256" key="3">
    <source>
        <dbReference type="ARBA" id="ARBA00022722"/>
    </source>
</evidence>
<reference evidence="9 10" key="1">
    <citation type="submission" date="2017-01" db="EMBL/GenBank/DDBJ databases">
        <title>Novel large sulfur bacteria in the metagenomes of groundwater-fed chemosynthetic microbial mats in the Lake Huron basin.</title>
        <authorList>
            <person name="Sharrar A.M."/>
            <person name="Flood B.E."/>
            <person name="Bailey J.V."/>
            <person name="Jones D.S."/>
            <person name="Biddanda B."/>
            <person name="Ruberg S.A."/>
            <person name="Marcus D.N."/>
            <person name="Dick G.J."/>
        </authorList>
    </citation>
    <scope>NUCLEOTIDE SEQUENCE [LARGE SCALE GENOMIC DNA]</scope>
    <source>
        <strain evidence="9">A8</strain>
    </source>
</reference>
<dbReference type="SUPFAM" id="SSF88723">
    <property type="entry name" value="PIN domain-like"/>
    <property type="match status" value="1"/>
</dbReference>
<gene>
    <name evidence="9" type="ORF">BWK73_49530</name>
</gene>
<dbReference type="CDD" id="cd18747">
    <property type="entry name" value="PIN_VapC4-5_FitB-like"/>
    <property type="match status" value="1"/>
</dbReference>
<comment type="similarity">
    <text evidence="7">Belongs to the PINc/VapC protein family.</text>
</comment>
<dbReference type="Pfam" id="PF01850">
    <property type="entry name" value="PIN"/>
    <property type="match status" value="1"/>
</dbReference>
<dbReference type="GO" id="GO:0016787">
    <property type="term" value="F:hydrolase activity"/>
    <property type="evidence" value="ECO:0007669"/>
    <property type="project" value="UniProtKB-KW"/>
</dbReference>
<comment type="caution">
    <text evidence="9">The sequence shown here is derived from an EMBL/GenBank/DDBJ whole genome shotgun (WGS) entry which is preliminary data.</text>
</comment>
<keyword evidence="6" id="KW-0460">Magnesium</keyword>
<evidence type="ECO:0000259" key="8">
    <source>
        <dbReference type="Pfam" id="PF01850"/>
    </source>
</evidence>
<dbReference type="Gene3D" id="3.40.50.1010">
    <property type="entry name" value="5'-nuclease"/>
    <property type="match status" value="1"/>
</dbReference>
<evidence type="ECO:0000313" key="9">
    <source>
        <dbReference type="EMBL" id="OQW99984.1"/>
    </source>
</evidence>
<keyword evidence="4" id="KW-0479">Metal-binding</keyword>
<comment type="cofactor">
    <cofactor evidence="1">
        <name>Mg(2+)</name>
        <dbReference type="ChEBI" id="CHEBI:18420"/>
    </cofactor>
</comment>
<dbReference type="EMBL" id="MTEJ01000675">
    <property type="protein sequence ID" value="OQW99984.1"/>
    <property type="molecule type" value="Genomic_DNA"/>
</dbReference>